<dbReference type="HOGENOM" id="CLU_079216_0_0_1"/>
<dbReference type="EnsemblPlants" id="Pp3c13_15400V3.2">
    <property type="protein sequence ID" value="Pp3c13_15400V3.2"/>
    <property type="gene ID" value="Pp3c13_15400"/>
</dbReference>
<proteinExistence type="predicted"/>
<dbReference type="RefSeq" id="XP_024393188.1">
    <property type="nucleotide sequence ID" value="XM_024537420.2"/>
</dbReference>
<dbReference type="Pfam" id="PF11152">
    <property type="entry name" value="CCB2_CCB4"/>
    <property type="match status" value="1"/>
</dbReference>
<dbReference type="KEGG" id="ppp:112290762"/>
<dbReference type="PaxDb" id="3218-PP1S158_153V6.1"/>
<organism evidence="1">
    <name type="scientific">Physcomitrium patens</name>
    <name type="common">Spreading-leaved earth moss</name>
    <name type="synonym">Physcomitrella patens</name>
    <dbReference type="NCBI Taxonomy" id="3218"/>
    <lineage>
        <taxon>Eukaryota</taxon>
        <taxon>Viridiplantae</taxon>
        <taxon>Streptophyta</taxon>
        <taxon>Embryophyta</taxon>
        <taxon>Bryophyta</taxon>
        <taxon>Bryophytina</taxon>
        <taxon>Bryopsida</taxon>
        <taxon>Funariidae</taxon>
        <taxon>Funariales</taxon>
        <taxon>Funariaceae</taxon>
        <taxon>Physcomitrium</taxon>
    </lineage>
</organism>
<dbReference type="Gramene" id="Pp3c13_15400V3.3">
    <property type="protein sequence ID" value="Pp3c13_15400V3.3"/>
    <property type="gene ID" value="Pp3c13_15400"/>
</dbReference>
<dbReference type="eggNOG" id="ENOG502QQM6">
    <property type="taxonomic scope" value="Eukaryota"/>
</dbReference>
<dbReference type="RefSeq" id="XP_024393191.1">
    <property type="nucleotide sequence ID" value="XM_024537423.2"/>
</dbReference>
<dbReference type="GO" id="GO:0009507">
    <property type="term" value="C:chloroplast"/>
    <property type="evidence" value="ECO:0000318"/>
    <property type="project" value="GO_Central"/>
</dbReference>
<dbReference type="OMA" id="MSIQICS"/>
<dbReference type="RefSeq" id="XP_024393189.1">
    <property type="nucleotide sequence ID" value="XM_024537421.2"/>
</dbReference>
<dbReference type="Gramene" id="Pp3c13_15400V3.4">
    <property type="protein sequence ID" value="Pp3c13_15400V3.4"/>
    <property type="gene ID" value="Pp3c13_15400"/>
</dbReference>
<dbReference type="EnsemblPlants" id="Pp3c13_15400V3.1">
    <property type="protein sequence ID" value="Pp3c13_15400V3.1"/>
    <property type="gene ID" value="Pp3c13_15400"/>
</dbReference>
<dbReference type="GeneID" id="112290762"/>
<dbReference type="Gramene" id="Pp3c13_15400V3.1">
    <property type="protein sequence ID" value="Pp3c13_15400V3.1"/>
    <property type="gene ID" value="Pp3c13_15400"/>
</dbReference>
<dbReference type="AlphaFoldDB" id="A9T3C2"/>
<dbReference type="EnsemblPlants" id="Pp3c13_15400V3.3">
    <property type="protein sequence ID" value="Pp3c13_15400V3.3"/>
    <property type="gene ID" value="Pp3c13_15400"/>
</dbReference>
<dbReference type="OrthoDB" id="514937at2759"/>
<protein>
    <submittedName>
        <fullName evidence="1 2">Uncharacterized protein</fullName>
    </submittedName>
</protein>
<reference evidence="2" key="3">
    <citation type="submission" date="2020-12" db="UniProtKB">
        <authorList>
            <consortium name="EnsemblPlants"/>
        </authorList>
    </citation>
    <scope>IDENTIFICATION</scope>
</reference>
<dbReference type="RefSeq" id="XP_024393190.1">
    <property type="nucleotide sequence ID" value="XM_024537422.2"/>
</dbReference>
<dbReference type="GO" id="GO:0010190">
    <property type="term" value="P:cytochrome b6f complex assembly"/>
    <property type="evidence" value="ECO:0000318"/>
    <property type="project" value="GO_Central"/>
</dbReference>
<dbReference type="STRING" id="3218.A9T3C2"/>
<dbReference type="InterPro" id="IPR021325">
    <property type="entry name" value="CCB2/CCB4"/>
</dbReference>
<accession>A9T3C2</accession>
<reference evidence="1 3" key="1">
    <citation type="journal article" date="2008" name="Science">
        <title>The Physcomitrella genome reveals evolutionary insights into the conquest of land by plants.</title>
        <authorList>
            <person name="Rensing S."/>
            <person name="Lang D."/>
            <person name="Zimmer A."/>
            <person name="Terry A."/>
            <person name="Salamov A."/>
            <person name="Shapiro H."/>
            <person name="Nishiyama T."/>
            <person name="Perroud P.-F."/>
            <person name="Lindquist E."/>
            <person name="Kamisugi Y."/>
            <person name="Tanahashi T."/>
            <person name="Sakakibara K."/>
            <person name="Fujita T."/>
            <person name="Oishi K."/>
            <person name="Shin-I T."/>
            <person name="Kuroki Y."/>
            <person name="Toyoda A."/>
            <person name="Suzuki Y."/>
            <person name="Hashimoto A."/>
            <person name="Yamaguchi K."/>
            <person name="Sugano A."/>
            <person name="Kohara Y."/>
            <person name="Fujiyama A."/>
            <person name="Anterola A."/>
            <person name="Aoki S."/>
            <person name="Ashton N."/>
            <person name="Barbazuk W.B."/>
            <person name="Barker E."/>
            <person name="Bennetzen J."/>
            <person name="Bezanilla M."/>
            <person name="Blankenship R."/>
            <person name="Cho S.H."/>
            <person name="Dutcher S."/>
            <person name="Estelle M."/>
            <person name="Fawcett J.A."/>
            <person name="Gundlach H."/>
            <person name="Hanada K."/>
            <person name="Heyl A."/>
            <person name="Hicks K.A."/>
            <person name="Hugh J."/>
            <person name="Lohr M."/>
            <person name="Mayer K."/>
            <person name="Melkozernov A."/>
            <person name="Murata T."/>
            <person name="Nelson D."/>
            <person name="Pils B."/>
            <person name="Prigge M."/>
            <person name="Reiss B."/>
            <person name="Renner T."/>
            <person name="Rombauts S."/>
            <person name="Rushton P."/>
            <person name="Sanderfoot A."/>
            <person name="Schween G."/>
            <person name="Shiu S.-H."/>
            <person name="Stueber K."/>
            <person name="Theodoulou F.L."/>
            <person name="Tu H."/>
            <person name="Van de Peer Y."/>
            <person name="Verrier P.J."/>
            <person name="Waters E."/>
            <person name="Wood A."/>
            <person name="Yang L."/>
            <person name="Cove D."/>
            <person name="Cuming A."/>
            <person name="Hasebe M."/>
            <person name="Lucas S."/>
            <person name="Mishler D.B."/>
            <person name="Reski R."/>
            <person name="Grigoriev I."/>
            <person name="Quatrano R.S."/>
            <person name="Boore J.L."/>
        </authorList>
    </citation>
    <scope>NUCLEOTIDE SEQUENCE [LARGE SCALE GENOMIC DNA]</scope>
    <source>
        <strain evidence="2 3">cv. Gransden 2004</strain>
    </source>
</reference>
<dbReference type="RefSeq" id="XP_073394378.1">
    <property type="nucleotide sequence ID" value="XM_073538277.1"/>
</dbReference>
<evidence type="ECO:0000313" key="3">
    <source>
        <dbReference type="Proteomes" id="UP000006727"/>
    </source>
</evidence>
<dbReference type="EnsemblPlants" id="Pp3c13_15400V3.4">
    <property type="protein sequence ID" value="Pp3c13_15400V3.4"/>
    <property type="gene ID" value="Pp3c13_15400"/>
</dbReference>
<name>A9T3C2_PHYPA</name>
<dbReference type="RefSeq" id="XP_024393192.1">
    <property type="nucleotide sequence ID" value="XM_024537424.2"/>
</dbReference>
<dbReference type="EMBL" id="ABEU02000013">
    <property type="protein sequence ID" value="PNR42591.1"/>
    <property type="molecule type" value="Genomic_DNA"/>
</dbReference>
<dbReference type="FunCoup" id="A9T3C2">
    <property type="interactions" value="952"/>
</dbReference>
<dbReference type="PANTHER" id="PTHR36403:SF1">
    <property type="entry name" value="PROTEIN COFACTOR ASSEMBLY OF COMPLEX C SUBUNIT B CCB2, CHLOROPLASTIC"/>
    <property type="match status" value="1"/>
</dbReference>
<evidence type="ECO:0000313" key="2">
    <source>
        <dbReference type="EnsemblPlants" id="Pp3c13_15400V3.1"/>
    </source>
</evidence>
<evidence type="ECO:0000313" key="1">
    <source>
        <dbReference type="EMBL" id="PNR42591.1"/>
    </source>
</evidence>
<dbReference type="PANTHER" id="PTHR36403">
    <property type="entry name" value="PROTEIN COFACTOR ASSEMBLY OF COMPLEX C SUBUNIT B CCB2, CHLOROPLASTIC"/>
    <property type="match status" value="1"/>
</dbReference>
<dbReference type="InterPro" id="IPR044970">
    <property type="entry name" value="CCB2"/>
</dbReference>
<keyword evidence="3" id="KW-1185">Reference proteome</keyword>
<sequence>MALTKISLVGVRELCSLHHLSSSPPRFTPVVALPTTLQGVARPGVRRCEVRRRTVIRAAEAGNDEMPSEIDVSVFRFTLGIQGFDDADLPRIVGILFGSLLLVNHAVSIESMTRAQLTSEALGLFLAGVACSLPSVGRRLKGGEAKKKDDNVSRPRSVFELSRRLNDPEKQELAWGTYSLLQNSRASAVIVWHRDEVVCARGSFDLGTMVRGAKALPVLQDMLNNTPFIHSSDPFYVSEGADTKGWPIVPKNMKSILVQPFEKSDSSSSVAKGGLILFSYQSRSYTSKDRTWIAMIAKKFSHVLKT</sequence>
<gene>
    <name evidence="2" type="primary">LOC112290762</name>
    <name evidence="1" type="ORF">PHYPA_017421</name>
</gene>
<dbReference type="Gramene" id="Pp3c13_15400V3.2">
    <property type="protein sequence ID" value="Pp3c13_15400V3.2"/>
    <property type="gene ID" value="Pp3c13_15400"/>
</dbReference>
<dbReference type="Proteomes" id="UP000006727">
    <property type="component" value="Chromosome 13"/>
</dbReference>
<reference evidence="1 3" key="2">
    <citation type="journal article" date="2018" name="Plant J.">
        <title>The Physcomitrella patens chromosome-scale assembly reveals moss genome structure and evolution.</title>
        <authorList>
            <person name="Lang D."/>
            <person name="Ullrich K.K."/>
            <person name="Murat F."/>
            <person name="Fuchs J."/>
            <person name="Jenkins J."/>
            <person name="Haas F.B."/>
            <person name="Piednoel M."/>
            <person name="Gundlach H."/>
            <person name="Van Bel M."/>
            <person name="Meyberg R."/>
            <person name="Vives C."/>
            <person name="Morata J."/>
            <person name="Symeonidi A."/>
            <person name="Hiss M."/>
            <person name="Muchero W."/>
            <person name="Kamisugi Y."/>
            <person name="Saleh O."/>
            <person name="Blanc G."/>
            <person name="Decker E.L."/>
            <person name="van Gessel N."/>
            <person name="Grimwood J."/>
            <person name="Hayes R.D."/>
            <person name="Graham S.W."/>
            <person name="Gunter L.E."/>
            <person name="McDaniel S.F."/>
            <person name="Hoernstein S.N.W."/>
            <person name="Larsson A."/>
            <person name="Li F.W."/>
            <person name="Perroud P.F."/>
            <person name="Phillips J."/>
            <person name="Ranjan P."/>
            <person name="Rokshar D.S."/>
            <person name="Rothfels C.J."/>
            <person name="Schneider L."/>
            <person name="Shu S."/>
            <person name="Stevenson D.W."/>
            <person name="Thummler F."/>
            <person name="Tillich M."/>
            <person name="Villarreal Aguilar J.C."/>
            <person name="Widiez T."/>
            <person name="Wong G.K."/>
            <person name="Wymore A."/>
            <person name="Zhang Y."/>
            <person name="Zimmer A.D."/>
            <person name="Quatrano R.S."/>
            <person name="Mayer K.F.X."/>
            <person name="Goodstein D."/>
            <person name="Casacuberta J.M."/>
            <person name="Vandepoele K."/>
            <person name="Reski R."/>
            <person name="Cuming A.C."/>
            <person name="Tuskan G.A."/>
            <person name="Maumus F."/>
            <person name="Salse J."/>
            <person name="Schmutz J."/>
            <person name="Rensing S.A."/>
        </authorList>
    </citation>
    <scope>NUCLEOTIDE SEQUENCE [LARGE SCALE GENOMIC DNA]</scope>
    <source>
        <strain evidence="2 3">cv. Gransden 2004</strain>
    </source>
</reference>